<gene>
    <name evidence="2" type="ORF">K435DRAFT_206793</name>
</gene>
<accession>A0A4V4HAK6</accession>
<reference evidence="2 3" key="1">
    <citation type="journal article" date="2019" name="Nat. Ecol. Evol.">
        <title>Megaphylogeny resolves global patterns of mushroom evolution.</title>
        <authorList>
            <person name="Varga T."/>
            <person name="Krizsan K."/>
            <person name="Foldi C."/>
            <person name="Dima B."/>
            <person name="Sanchez-Garcia M."/>
            <person name="Sanchez-Ramirez S."/>
            <person name="Szollosi G.J."/>
            <person name="Szarkandi J.G."/>
            <person name="Papp V."/>
            <person name="Albert L."/>
            <person name="Andreopoulos W."/>
            <person name="Angelini C."/>
            <person name="Antonin V."/>
            <person name="Barry K.W."/>
            <person name="Bougher N.L."/>
            <person name="Buchanan P."/>
            <person name="Buyck B."/>
            <person name="Bense V."/>
            <person name="Catcheside P."/>
            <person name="Chovatia M."/>
            <person name="Cooper J."/>
            <person name="Damon W."/>
            <person name="Desjardin D."/>
            <person name="Finy P."/>
            <person name="Geml J."/>
            <person name="Haridas S."/>
            <person name="Hughes K."/>
            <person name="Justo A."/>
            <person name="Karasinski D."/>
            <person name="Kautmanova I."/>
            <person name="Kiss B."/>
            <person name="Kocsube S."/>
            <person name="Kotiranta H."/>
            <person name="LaButti K.M."/>
            <person name="Lechner B.E."/>
            <person name="Liimatainen K."/>
            <person name="Lipzen A."/>
            <person name="Lukacs Z."/>
            <person name="Mihaltcheva S."/>
            <person name="Morgado L.N."/>
            <person name="Niskanen T."/>
            <person name="Noordeloos M.E."/>
            <person name="Ohm R.A."/>
            <person name="Ortiz-Santana B."/>
            <person name="Ovrebo C."/>
            <person name="Racz N."/>
            <person name="Riley R."/>
            <person name="Savchenko A."/>
            <person name="Shiryaev A."/>
            <person name="Soop K."/>
            <person name="Spirin V."/>
            <person name="Szebenyi C."/>
            <person name="Tomsovsky M."/>
            <person name="Tulloss R.E."/>
            <person name="Uehling J."/>
            <person name="Grigoriev I.V."/>
            <person name="Vagvolgyi C."/>
            <person name="Papp T."/>
            <person name="Martin F.M."/>
            <person name="Miettinen O."/>
            <person name="Hibbett D.S."/>
            <person name="Nagy L.G."/>
        </authorList>
    </citation>
    <scope>NUCLEOTIDE SEQUENCE [LARGE SCALE GENOMIC DNA]</scope>
    <source>
        <strain evidence="2 3">CBS 962.96</strain>
    </source>
</reference>
<evidence type="ECO:0000313" key="2">
    <source>
        <dbReference type="EMBL" id="THU75895.1"/>
    </source>
</evidence>
<proteinExistence type="predicted"/>
<organism evidence="2 3">
    <name type="scientific">Dendrothele bispora (strain CBS 962.96)</name>
    <dbReference type="NCBI Taxonomy" id="1314807"/>
    <lineage>
        <taxon>Eukaryota</taxon>
        <taxon>Fungi</taxon>
        <taxon>Dikarya</taxon>
        <taxon>Basidiomycota</taxon>
        <taxon>Agaricomycotina</taxon>
        <taxon>Agaricomycetes</taxon>
        <taxon>Agaricomycetidae</taxon>
        <taxon>Agaricales</taxon>
        <taxon>Agaricales incertae sedis</taxon>
        <taxon>Dendrothele</taxon>
    </lineage>
</organism>
<dbReference type="EMBL" id="ML181405">
    <property type="protein sequence ID" value="THU75895.1"/>
    <property type="molecule type" value="Genomic_DNA"/>
</dbReference>
<evidence type="ECO:0000256" key="1">
    <source>
        <dbReference type="SAM" id="MobiDB-lite"/>
    </source>
</evidence>
<evidence type="ECO:0000313" key="3">
    <source>
        <dbReference type="Proteomes" id="UP000297245"/>
    </source>
</evidence>
<feature type="compositionally biased region" description="Polar residues" evidence="1">
    <location>
        <begin position="14"/>
        <end position="27"/>
    </location>
</feature>
<dbReference type="Proteomes" id="UP000297245">
    <property type="component" value="Unassembled WGS sequence"/>
</dbReference>
<name>A0A4V4HAK6_DENBC</name>
<protein>
    <submittedName>
        <fullName evidence="2">Uncharacterized protein</fullName>
    </submittedName>
</protein>
<feature type="region of interest" description="Disordered" evidence="1">
    <location>
        <begin position="1"/>
        <end position="87"/>
    </location>
</feature>
<keyword evidence="3" id="KW-1185">Reference proteome</keyword>
<sequence length="176" mass="18849">MVGHSMATGEMALSSENSLSSLDTTVGDSKPNDGGGVNSDDSDEVSSDDERSKKTNKKRGHAAANTPGPTPNRVRVSGGAQALESMSESVKVLTNGLASGAFMMPPPSDSPEKKKLAFDTVRREENLTPAELAKASKVFRGTGEMAREYLRFTELEDSDEMGESHKIWLIDEINSL</sequence>
<dbReference type="AlphaFoldDB" id="A0A4V4HAK6"/>